<evidence type="ECO:0000313" key="3">
    <source>
        <dbReference type="Proteomes" id="UP000432089"/>
    </source>
</evidence>
<sequence length="66" mass="7590">MSDERIRHLEETIAHQSIAIEDLSEEVRRQGLLIDELQRSIRLLAERFASVEAALPAPEITKPPHY</sequence>
<dbReference type="InterPro" id="IPR007236">
    <property type="entry name" value="SlyX"/>
</dbReference>
<dbReference type="EMBL" id="VZDO01000001">
    <property type="protein sequence ID" value="KAB0682718.1"/>
    <property type="molecule type" value="Genomic_DNA"/>
</dbReference>
<name>A0A7V7U1W1_9HYPH</name>
<accession>A0A7V7U1W1</accession>
<comment type="caution">
    <text evidence="2">The sequence shown here is derived from an EMBL/GenBank/DDBJ whole genome shotgun (WGS) entry which is preliminary data.</text>
</comment>
<reference evidence="2 3" key="1">
    <citation type="submission" date="2019-09" db="EMBL/GenBank/DDBJ databases">
        <title>YIM 132180 draft genome.</title>
        <authorList>
            <person name="Zhang K."/>
        </authorList>
    </citation>
    <scope>NUCLEOTIDE SEQUENCE [LARGE SCALE GENOMIC DNA]</scope>
    <source>
        <strain evidence="2 3">YIM 132180</strain>
    </source>
</reference>
<evidence type="ECO:0000256" key="1">
    <source>
        <dbReference type="SAM" id="Coils"/>
    </source>
</evidence>
<gene>
    <name evidence="2" type="ORF">F6X38_01125</name>
</gene>
<dbReference type="Proteomes" id="UP000432089">
    <property type="component" value="Unassembled WGS sequence"/>
</dbReference>
<keyword evidence="1" id="KW-0175">Coiled coil</keyword>
<organism evidence="2 3">
    <name type="scientific">Plantimonas leprariae</name>
    <dbReference type="NCBI Taxonomy" id="2615207"/>
    <lineage>
        <taxon>Bacteria</taxon>
        <taxon>Pseudomonadati</taxon>
        <taxon>Pseudomonadota</taxon>
        <taxon>Alphaproteobacteria</taxon>
        <taxon>Hyphomicrobiales</taxon>
        <taxon>Aurantimonadaceae</taxon>
        <taxon>Plantimonas</taxon>
    </lineage>
</organism>
<dbReference type="PANTHER" id="PTHR36508">
    <property type="entry name" value="PROTEIN SLYX"/>
    <property type="match status" value="1"/>
</dbReference>
<proteinExistence type="predicted"/>
<dbReference type="PANTHER" id="PTHR36508:SF1">
    <property type="entry name" value="PROTEIN SLYX"/>
    <property type="match status" value="1"/>
</dbReference>
<evidence type="ECO:0000313" key="2">
    <source>
        <dbReference type="EMBL" id="KAB0682718.1"/>
    </source>
</evidence>
<dbReference type="AlphaFoldDB" id="A0A7V7U1W1"/>
<dbReference type="RefSeq" id="WP_150967689.1">
    <property type="nucleotide sequence ID" value="NZ_VZDO01000001.1"/>
</dbReference>
<protein>
    <submittedName>
        <fullName evidence="2">SlyX family protein</fullName>
    </submittedName>
</protein>
<feature type="coiled-coil region" evidence="1">
    <location>
        <begin position="6"/>
        <end position="54"/>
    </location>
</feature>
<keyword evidence="3" id="KW-1185">Reference proteome</keyword>
<dbReference type="Pfam" id="PF04102">
    <property type="entry name" value="SlyX"/>
    <property type="match status" value="1"/>
</dbReference>